<gene>
    <name evidence="2" type="ORF">ACFSKP_03975</name>
</gene>
<evidence type="ECO:0000259" key="1">
    <source>
        <dbReference type="Pfam" id="PF14292"/>
    </source>
</evidence>
<dbReference type="InterPro" id="IPR025970">
    <property type="entry name" value="SusE"/>
</dbReference>
<sequence>MSLLLFSCEKDEDRITISTEGAPALTASATTLVLTQENGGEEAVKFSWSPLNLKWSQSDVAYNAVKYTLQLSPKGSNFATLTEVLADTVEKTFTESELNAVLTKLELPAEAAAQVDVRVKATYGGNVEAVYSAPVTLTVTPYKDIPVYPSLYVPGGYQGWSPDVAPRISSAKDDQKYEGFVNFQEASEFKFTSAPNWNNTNYGTGGAGKLSTTGDNLKVEEPGYYLLKADTKGLTWEAIKTAWGVVGDATGSWDVDKDLTYDATEKVWKATLPLTAGEIKFRANDKWDINLGDEKDDRPADGVLEFGSDNIKIEEAGTYEITLDLSNPAYYLYKLKKQ</sequence>
<dbReference type="CDD" id="cd12967">
    <property type="entry name" value="CBM_SusE-F_like_u1"/>
    <property type="match status" value="1"/>
</dbReference>
<organism evidence="2 3">
    <name type="scientific">Pontibacter ruber</name>
    <dbReference type="NCBI Taxonomy" id="1343895"/>
    <lineage>
        <taxon>Bacteria</taxon>
        <taxon>Pseudomonadati</taxon>
        <taxon>Bacteroidota</taxon>
        <taxon>Cytophagia</taxon>
        <taxon>Cytophagales</taxon>
        <taxon>Hymenobacteraceae</taxon>
        <taxon>Pontibacter</taxon>
    </lineage>
</organism>
<protein>
    <submittedName>
        <fullName evidence="2">SusE domain-containing protein</fullName>
    </submittedName>
</protein>
<dbReference type="Proteomes" id="UP001597374">
    <property type="component" value="Unassembled WGS sequence"/>
</dbReference>
<dbReference type="EMBL" id="JBHUIM010000001">
    <property type="protein sequence ID" value="MFD2245398.1"/>
    <property type="molecule type" value="Genomic_DNA"/>
</dbReference>
<name>A0ABW5CUA6_9BACT</name>
<comment type="caution">
    <text evidence="2">The sequence shown here is derived from an EMBL/GenBank/DDBJ whole genome shotgun (WGS) entry which is preliminary data.</text>
</comment>
<dbReference type="CDD" id="cd12956">
    <property type="entry name" value="CBM_SusE-F_like"/>
    <property type="match status" value="1"/>
</dbReference>
<accession>A0ABW5CUA6</accession>
<dbReference type="Gene3D" id="2.60.40.3620">
    <property type="match status" value="2"/>
</dbReference>
<evidence type="ECO:0000313" key="3">
    <source>
        <dbReference type="Proteomes" id="UP001597374"/>
    </source>
</evidence>
<dbReference type="Pfam" id="PF14292">
    <property type="entry name" value="SusE"/>
    <property type="match status" value="1"/>
</dbReference>
<reference evidence="3" key="1">
    <citation type="journal article" date="2019" name="Int. J. Syst. Evol. Microbiol.">
        <title>The Global Catalogue of Microorganisms (GCM) 10K type strain sequencing project: providing services to taxonomists for standard genome sequencing and annotation.</title>
        <authorList>
            <consortium name="The Broad Institute Genomics Platform"/>
            <consortium name="The Broad Institute Genome Sequencing Center for Infectious Disease"/>
            <person name="Wu L."/>
            <person name="Ma J."/>
        </authorList>
    </citation>
    <scope>NUCLEOTIDE SEQUENCE [LARGE SCALE GENOMIC DNA]</scope>
    <source>
        <strain evidence="3">CGMCC 4.1782</strain>
    </source>
</reference>
<feature type="domain" description="SusE outer membrane protein" evidence="1">
    <location>
        <begin position="10"/>
        <end position="120"/>
    </location>
</feature>
<keyword evidence="3" id="KW-1185">Reference proteome</keyword>
<dbReference type="RefSeq" id="WP_250429146.1">
    <property type="nucleotide sequence ID" value="NZ_JALPRR010000002.1"/>
</dbReference>
<evidence type="ECO:0000313" key="2">
    <source>
        <dbReference type="EMBL" id="MFD2245398.1"/>
    </source>
</evidence>
<proteinExistence type="predicted"/>